<reference evidence="4 5" key="1">
    <citation type="journal article" date="2015" name="Genome Announc.">
        <title>Expanding the biotechnology potential of lactobacilli through comparative genomics of 213 strains and associated genera.</title>
        <authorList>
            <person name="Sun Z."/>
            <person name="Harris H.M."/>
            <person name="McCann A."/>
            <person name="Guo C."/>
            <person name="Argimon S."/>
            <person name="Zhang W."/>
            <person name="Yang X."/>
            <person name="Jeffery I.B."/>
            <person name="Cooney J.C."/>
            <person name="Kagawa T.F."/>
            <person name="Liu W."/>
            <person name="Song Y."/>
            <person name="Salvetti E."/>
            <person name="Wrobel A."/>
            <person name="Rasinkangas P."/>
            <person name="Parkhill J."/>
            <person name="Rea M.C."/>
            <person name="O'Sullivan O."/>
            <person name="Ritari J."/>
            <person name="Douillard F.P."/>
            <person name="Paul Ross R."/>
            <person name="Yang R."/>
            <person name="Briner A.E."/>
            <person name="Felis G.E."/>
            <person name="de Vos W.M."/>
            <person name="Barrangou R."/>
            <person name="Klaenhammer T.R."/>
            <person name="Caufield P.W."/>
            <person name="Cui Y."/>
            <person name="Zhang H."/>
            <person name="O'Toole P.W."/>
        </authorList>
    </citation>
    <scope>NUCLEOTIDE SEQUENCE [LARGE SCALE GENOMIC DNA]</scope>
    <source>
        <strain evidence="4 5">DSM 19682</strain>
    </source>
</reference>
<gene>
    <name evidence="4" type="ORF">FD03_GL001428</name>
</gene>
<dbReference type="PANTHER" id="PTHR43014">
    <property type="entry name" value="MERCURIC REDUCTASE"/>
    <property type="match status" value="1"/>
</dbReference>
<comment type="caution">
    <text evidence="4">The sequence shown here is derived from an EMBL/GenBank/DDBJ whole genome shotgun (WGS) entry which is preliminary data.</text>
</comment>
<accession>A0A0R1KDU7</accession>
<keyword evidence="1" id="KW-0285">Flavoprotein</keyword>
<dbReference type="InterPro" id="IPR036188">
    <property type="entry name" value="FAD/NAD-bd_sf"/>
</dbReference>
<dbReference type="InterPro" id="IPR016156">
    <property type="entry name" value="FAD/NAD-linked_Rdtase_dimer_sf"/>
</dbReference>
<keyword evidence="2" id="KW-0274">FAD</keyword>
<dbReference type="PRINTS" id="PR00411">
    <property type="entry name" value="PNDRDTASEI"/>
</dbReference>
<dbReference type="GO" id="GO:0016491">
    <property type="term" value="F:oxidoreductase activity"/>
    <property type="evidence" value="ECO:0007669"/>
    <property type="project" value="InterPro"/>
</dbReference>
<evidence type="ECO:0000256" key="2">
    <source>
        <dbReference type="ARBA" id="ARBA00022827"/>
    </source>
</evidence>
<dbReference type="SUPFAM" id="SSF55424">
    <property type="entry name" value="FAD/NAD-linked reductases, dimerisation (C-terminal) domain"/>
    <property type="match status" value="1"/>
</dbReference>
<dbReference type="PATRIC" id="fig|1423775.4.peg.1457"/>
<keyword evidence="5" id="KW-1185">Reference proteome</keyword>
<dbReference type="AlphaFoldDB" id="A0A0R1KDU7"/>
<dbReference type="STRING" id="1423775.FD03_GL001428"/>
<evidence type="ECO:0000256" key="1">
    <source>
        <dbReference type="ARBA" id="ARBA00022630"/>
    </source>
</evidence>
<dbReference type="PANTHER" id="PTHR43014:SF5">
    <property type="entry name" value="GLUTATHIONE REDUCTASE (NADPH)"/>
    <property type="match status" value="1"/>
</dbReference>
<dbReference type="InterPro" id="IPR023753">
    <property type="entry name" value="FAD/NAD-binding_dom"/>
</dbReference>
<dbReference type="Gene3D" id="3.30.390.30">
    <property type="match status" value="1"/>
</dbReference>
<dbReference type="PRINTS" id="PR00368">
    <property type="entry name" value="FADPNR"/>
</dbReference>
<dbReference type="RefSeq" id="WP_025024964.1">
    <property type="nucleotide sequence ID" value="NZ_AZDZ01000019.1"/>
</dbReference>
<dbReference type="EMBL" id="AZDZ01000019">
    <property type="protein sequence ID" value="KRK79065.1"/>
    <property type="molecule type" value="Genomic_DNA"/>
</dbReference>
<protein>
    <submittedName>
        <fullName evidence="4">Glutathione-disulfide reductase</fullName>
    </submittedName>
</protein>
<evidence type="ECO:0000259" key="3">
    <source>
        <dbReference type="Pfam" id="PF07992"/>
    </source>
</evidence>
<organism evidence="4 5">
    <name type="scientific">Companilactobacillus nodensis DSM 19682 = JCM 14932 = NBRC 107160</name>
    <dbReference type="NCBI Taxonomy" id="1423775"/>
    <lineage>
        <taxon>Bacteria</taxon>
        <taxon>Bacillati</taxon>
        <taxon>Bacillota</taxon>
        <taxon>Bacilli</taxon>
        <taxon>Lactobacillales</taxon>
        <taxon>Lactobacillaceae</taxon>
        <taxon>Companilactobacillus</taxon>
    </lineage>
</organism>
<evidence type="ECO:0000313" key="4">
    <source>
        <dbReference type="EMBL" id="KRK79065.1"/>
    </source>
</evidence>
<dbReference type="Gene3D" id="3.50.50.60">
    <property type="entry name" value="FAD/NAD(P)-binding domain"/>
    <property type="match status" value="2"/>
</dbReference>
<dbReference type="eggNOG" id="COG1249">
    <property type="taxonomic scope" value="Bacteria"/>
</dbReference>
<dbReference type="SUPFAM" id="SSF51905">
    <property type="entry name" value="FAD/NAD(P)-binding domain"/>
    <property type="match status" value="1"/>
</dbReference>
<sequence length="447" mass="48429">MNNKKYNYIVIGSGPAAFGLTNELKESNSKQTVLVVDNDLFGGTCPNYGCEPKIFLEGAVRDVLIGQKLENRGIVAAPKIDWKTLMETKKKTFKPYPDNSKAGFENEFIDTKTGTAKIIDCHTVQIGDSKYDADKIIIATGMKPNKLNIPGNEYAHSSNDVLDLVELPKKMVFIGSGYVSMELATVVSAAGADVEMVEFSDKALGPFYQEHVKVVVDQMKQRGIKFNFGQAADQITKTSDGKYIVHTAQGNSYDADYVVDATGRIPNVSSLNLDSLGIEHDRQGIVVDDHLQTSVEGIYAAGDVVKKSPLVAPKLTPVAQFEGAYIVSGNEAPISYPVTGTGSFTFPQIAQAGVSVTDAQASDDLRIEHFSLESDFAYAGTNDEDSELVGVFDKDSKLVGVSEVSQTATDDINLFVNVIGLGLDSKTWKEKVIYIFPTLASKIKGFL</sequence>
<dbReference type="OrthoDB" id="9800167at2"/>
<dbReference type="Proteomes" id="UP000051248">
    <property type="component" value="Unassembled WGS sequence"/>
</dbReference>
<dbReference type="Pfam" id="PF07992">
    <property type="entry name" value="Pyr_redox_2"/>
    <property type="match status" value="1"/>
</dbReference>
<proteinExistence type="predicted"/>
<name>A0A0R1KDU7_9LACO</name>
<evidence type="ECO:0000313" key="5">
    <source>
        <dbReference type="Proteomes" id="UP000051248"/>
    </source>
</evidence>
<feature type="domain" description="FAD/NAD(P)-binding" evidence="3">
    <location>
        <begin position="6"/>
        <end position="323"/>
    </location>
</feature>